<accession>A0A2P2P8S7</accession>
<dbReference type="EMBL" id="GGEC01070662">
    <property type="protein sequence ID" value="MBX51146.1"/>
    <property type="molecule type" value="Transcribed_RNA"/>
</dbReference>
<feature type="transmembrane region" description="Helical" evidence="1">
    <location>
        <begin position="28"/>
        <end position="49"/>
    </location>
</feature>
<sequence length="67" mass="7874">MLWHAYVEYFFFITKFLNGENFSNIRDALLGVSWLWVQVLVAPCIAIGLDYANKKTKNFYHSFAYTS</sequence>
<name>A0A2P2P8S7_RHIMU</name>
<evidence type="ECO:0000313" key="2">
    <source>
        <dbReference type="EMBL" id="MBX51146.1"/>
    </source>
</evidence>
<reference evidence="2" key="1">
    <citation type="submission" date="2018-02" db="EMBL/GenBank/DDBJ databases">
        <title>Rhizophora mucronata_Transcriptome.</title>
        <authorList>
            <person name="Meera S.P."/>
            <person name="Sreeshan A."/>
            <person name="Augustine A."/>
        </authorList>
    </citation>
    <scope>NUCLEOTIDE SEQUENCE</scope>
    <source>
        <tissue evidence="2">Leaf</tissue>
    </source>
</reference>
<keyword evidence="1" id="KW-0472">Membrane</keyword>
<keyword evidence="1" id="KW-0812">Transmembrane</keyword>
<dbReference type="AlphaFoldDB" id="A0A2P2P8S7"/>
<evidence type="ECO:0000256" key="1">
    <source>
        <dbReference type="SAM" id="Phobius"/>
    </source>
</evidence>
<organism evidence="2">
    <name type="scientific">Rhizophora mucronata</name>
    <name type="common">Asiatic mangrove</name>
    <dbReference type="NCBI Taxonomy" id="61149"/>
    <lineage>
        <taxon>Eukaryota</taxon>
        <taxon>Viridiplantae</taxon>
        <taxon>Streptophyta</taxon>
        <taxon>Embryophyta</taxon>
        <taxon>Tracheophyta</taxon>
        <taxon>Spermatophyta</taxon>
        <taxon>Magnoliopsida</taxon>
        <taxon>eudicotyledons</taxon>
        <taxon>Gunneridae</taxon>
        <taxon>Pentapetalae</taxon>
        <taxon>rosids</taxon>
        <taxon>fabids</taxon>
        <taxon>Malpighiales</taxon>
        <taxon>Rhizophoraceae</taxon>
        <taxon>Rhizophora</taxon>
    </lineage>
</organism>
<protein>
    <submittedName>
        <fullName evidence="2">Uncharacterized protein</fullName>
    </submittedName>
</protein>
<proteinExistence type="predicted"/>
<keyword evidence="1" id="KW-1133">Transmembrane helix</keyword>